<reference evidence="1" key="1">
    <citation type="submission" date="2009-11" db="EMBL/GenBank/DDBJ databases">
        <authorList>
            <person name="Weinstock G."/>
            <person name="Sodergren E."/>
            <person name="Clifton S."/>
            <person name="Fulton L."/>
            <person name="Fulton B."/>
            <person name="Courtney L."/>
            <person name="Fronick C."/>
            <person name="Harrison M."/>
            <person name="Strong C."/>
            <person name="Farmer C."/>
            <person name="Delahaunty K."/>
            <person name="Markovic C."/>
            <person name="Hall O."/>
            <person name="Minx P."/>
            <person name="Tomlinson C."/>
            <person name="Mitreva M."/>
            <person name="Nelson J."/>
            <person name="Hou S."/>
            <person name="Wollam A."/>
            <person name="Pepin K.H."/>
            <person name="Johnson M."/>
            <person name="Bhonagiri V."/>
            <person name="Nash W.E."/>
            <person name="Warren W."/>
            <person name="Chinwalla A."/>
            <person name="Mardis E.R."/>
            <person name="Wilson R.K."/>
        </authorList>
    </citation>
    <scope>NUCLEOTIDE SEQUENCE [LARGE SCALE GENOMIC DNA]</scope>
    <source>
        <strain evidence="1">DSM 18205</strain>
    </source>
</reference>
<dbReference type="AlphaFoldDB" id="D1PEG1"/>
<comment type="caution">
    <text evidence="1">The sequence shown here is derived from an EMBL/GenBank/DDBJ whole genome shotgun (WGS) entry which is preliminary data.</text>
</comment>
<keyword evidence="2" id="KW-1185">Reference proteome</keyword>
<dbReference type="PaxDb" id="537011-PREVCOP_05609"/>
<name>D1PEG1_9BACT</name>
<gene>
    <name evidence="1" type="ORF">PREVCOP_05609</name>
</gene>
<evidence type="ECO:0000313" key="2">
    <source>
        <dbReference type="Proteomes" id="UP000004477"/>
    </source>
</evidence>
<dbReference type="Proteomes" id="UP000004477">
    <property type="component" value="Unassembled WGS sequence"/>
</dbReference>
<accession>D1PEG1</accession>
<proteinExistence type="predicted"/>
<organism evidence="1 2">
    <name type="scientific">Segatella copri DSM 18205</name>
    <dbReference type="NCBI Taxonomy" id="537011"/>
    <lineage>
        <taxon>Bacteria</taxon>
        <taxon>Pseudomonadati</taxon>
        <taxon>Bacteroidota</taxon>
        <taxon>Bacteroidia</taxon>
        <taxon>Bacteroidales</taxon>
        <taxon>Prevotellaceae</taxon>
        <taxon>Segatella</taxon>
    </lineage>
</organism>
<dbReference type="HOGENOM" id="CLU_3010432_0_0_10"/>
<evidence type="ECO:0000313" key="1">
    <source>
        <dbReference type="EMBL" id="EFB34890.1"/>
    </source>
</evidence>
<protein>
    <submittedName>
        <fullName evidence="1">Uncharacterized protein</fullName>
    </submittedName>
</protein>
<dbReference type="EMBL" id="ACBX02000023">
    <property type="protein sequence ID" value="EFB34890.1"/>
    <property type="molecule type" value="Genomic_DNA"/>
</dbReference>
<sequence>MTFGITLKIVKNAESGFLHHARKPPFSFYMSIENTYPIAEMRFMLFFIELRYMLLL</sequence>